<sequence length="50" mass="6050">MSKRLGHLPDLNCLATHKDSKHKTRILRDEERYIVFVRIPERFDQMKAKK</sequence>
<gene>
    <name evidence="1" type="ORF">SLEP1_g14655</name>
</gene>
<keyword evidence="2" id="KW-1185">Reference proteome</keyword>
<dbReference type="Proteomes" id="UP001054252">
    <property type="component" value="Unassembled WGS sequence"/>
</dbReference>
<dbReference type="EMBL" id="BPVZ01000018">
    <property type="protein sequence ID" value="GKV02193.1"/>
    <property type="molecule type" value="Genomic_DNA"/>
</dbReference>
<protein>
    <submittedName>
        <fullName evidence="1">Uncharacterized protein</fullName>
    </submittedName>
</protein>
<reference evidence="1 2" key="1">
    <citation type="journal article" date="2021" name="Commun. Biol.">
        <title>The genome of Shorea leprosula (Dipterocarpaceae) highlights the ecological relevance of drought in aseasonal tropical rainforests.</title>
        <authorList>
            <person name="Ng K.K.S."/>
            <person name="Kobayashi M.J."/>
            <person name="Fawcett J.A."/>
            <person name="Hatakeyama M."/>
            <person name="Paape T."/>
            <person name="Ng C.H."/>
            <person name="Ang C.C."/>
            <person name="Tnah L.H."/>
            <person name="Lee C.T."/>
            <person name="Nishiyama T."/>
            <person name="Sese J."/>
            <person name="O'Brien M.J."/>
            <person name="Copetti D."/>
            <person name="Mohd Noor M.I."/>
            <person name="Ong R.C."/>
            <person name="Putra M."/>
            <person name="Sireger I.Z."/>
            <person name="Indrioko S."/>
            <person name="Kosugi Y."/>
            <person name="Izuno A."/>
            <person name="Isagi Y."/>
            <person name="Lee S.L."/>
            <person name="Shimizu K.K."/>
        </authorList>
    </citation>
    <scope>NUCLEOTIDE SEQUENCE [LARGE SCALE GENOMIC DNA]</scope>
    <source>
        <strain evidence="1">214</strain>
    </source>
</reference>
<organism evidence="1 2">
    <name type="scientific">Rubroshorea leprosula</name>
    <dbReference type="NCBI Taxonomy" id="152421"/>
    <lineage>
        <taxon>Eukaryota</taxon>
        <taxon>Viridiplantae</taxon>
        <taxon>Streptophyta</taxon>
        <taxon>Embryophyta</taxon>
        <taxon>Tracheophyta</taxon>
        <taxon>Spermatophyta</taxon>
        <taxon>Magnoliopsida</taxon>
        <taxon>eudicotyledons</taxon>
        <taxon>Gunneridae</taxon>
        <taxon>Pentapetalae</taxon>
        <taxon>rosids</taxon>
        <taxon>malvids</taxon>
        <taxon>Malvales</taxon>
        <taxon>Dipterocarpaceae</taxon>
        <taxon>Rubroshorea</taxon>
    </lineage>
</organism>
<accession>A0AAV5ISQ2</accession>
<dbReference type="AlphaFoldDB" id="A0AAV5ISQ2"/>
<proteinExistence type="predicted"/>
<evidence type="ECO:0000313" key="1">
    <source>
        <dbReference type="EMBL" id="GKV02193.1"/>
    </source>
</evidence>
<name>A0AAV5ISQ2_9ROSI</name>
<evidence type="ECO:0000313" key="2">
    <source>
        <dbReference type="Proteomes" id="UP001054252"/>
    </source>
</evidence>
<comment type="caution">
    <text evidence="1">The sequence shown here is derived from an EMBL/GenBank/DDBJ whole genome shotgun (WGS) entry which is preliminary data.</text>
</comment>